<sequence>MFTSFDTEFRAADKCLHIYADKHLHPSSKDPFSKWSTKHPHFKSCFDSNLSQSQTKQDTKVSFAENPIEIKKQCKNNKEKIDIEIEIGTKNHCEKKNPDPPKKYPDPPPKKPNPLIEPYKVTECEWSPQIKVYNANCIFQVHVFFPGIKEKCEKEKIFADILGLKLIVFHGVAKYHSHCGDFHQVPHHCPCTLVVPMPFLTHLKLPENLDFNSIKVTFEAEVLVVSIKHK</sequence>
<evidence type="ECO:0000313" key="2">
    <source>
        <dbReference type="EMBL" id="PVV04561.1"/>
    </source>
</evidence>
<proteinExistence type="predicted"/>
<feature type="region of interest" description="Disordered" evidence="1">
    <location>
        <begin position="91"/>
        <end position="112"/>
    </location>
</feature>
<feature type="compositionally biased region" description="Basic and acidic residues" evidence="1">
    <location>
        <begin position="91"/>
        <end position="109"/>
    </location>
</feature>
<dbReference type="AlphaFoldDB" id="A0A2T9ZJ06"/>
<protein>
    <recommendedName>
        <fullName evidence="4">SHSP domain-containing protein</fullName>
    </recommendedName>
</protein>
<organism evidence="2 3">
    <name type="scientific">Smittium megazygosporum</name>
    <dbReference type="NCBI Taxonomy" id="133381"/>
    <lineage>
        <taxon>Eukaryota</taxon>
        <taxon>Fungi</taxon>
        <taxon>Fungi incertae sedis</taxon>
        <taxon>Zoopagomycota</taxon>
        <taxon>Kickxellomycotina</taxon>
        <taxon>Harpellomycetes</taxon>
        <taxon>Harpellales</taxon>
        <taxon>Legeriomycetaceae</taxon>
        <taxon>Smittium</taxon>
    </lineage>
</organism>
<gene>
    <name evidence="2" type="ORF">BB560_000937</name>
</gene>
<evidence type="ECO:0000256" key="1">
    <source>
        <dbReference type="SAM" id="MobiDB-lite"/>
    </source>
</evidence>
<dbReference type="EMBL" id="MBFS01000109">
    <property type="protein sequence ID" value="PVV04561.1"/>
    <property type="molecule type" value="Genomic_DNA"/>
</dbReference>
<comment type="caution">
    <text evidence="2">The sequence shown here is derived from an EMBL/GenBank/DDBJ whole genome shotgun (WGS) entry which is preliminary data.</text>
</comment>
<evidence type="ECO:0008006" key="4">
    <source>
        <dbReference type="Google" id="ProtNLM"/>
    </source>
</evidence>
<keyword evidence="3" id="KW-1185">Reference proteome</keyword>
<dbReference type="Proteomes" id="UP000245609">
    <property type="component" value="Unassembled WGS sequence"/>
</dbReference>
<accession>A0A2T9ZJ06</accession>
<evidence type="ECO:0000313" key="3">
    <source>
        <dbReference type="Proteomes" id="UP000245609"/>
    </source>
</evidence>
<reference evidence="2 3" key="1">
    <citation type="journal article" date="2018" name="MBio">
        <title>Comparative Genomics Reveals the Core Gene Toolbox for the Fungus-Insect Symbiosis.</title>
        <authorList>
            <person name="Wang Y."/>
            <person name="Stata M."/>
            <person name="Wang W."/>
            <person name="Stajich J.E."/>
            <person name="White M.M."/>
            <person name="Moncalvo J.M."/>
        </authorList>
    </citation>
    <scope>NUCLEOTIDE SEQUENCE [LARGE SCALE GENOMIC DNA]</scope>
    <source>
        <strain evidence="2 3">SC-DP-2</strain>
    </source>
</reference>
<name>A0A2T9ZJ06_9FUNG</name>
<dbReference type="OrthoDB" id="5568755at2759"/>